<gene>
    <name evidence="3" type="ORF">LRLP16767_LR202_01119</name>
    <name evidence="2" type="ORF">LRLP16767_LR3C6_00269</name>
</gene>
<organism evidence="2">
    <name type="scientific">Limosilactobacillus reuteri</name>
    <name type="common">Lactobacillus reuteri</name>
    <dbReference type="NCBI Taxonomy" id="1598"/>
    <lineage>
        <taxon>Bacteria</taxon>
        <taxon>Bacillati</taxon>
        <taxon>Bacillota</taxon>
        <taxon>Bacilli</taxon>
        <taxon>Lactobacillales</taxon>
        <taxon>Lactobacillaceae</taxon>
        <taxon>Limosilactobacillus</taxon>
    </lineage>
</organism>
<keyword evidence="1" id="KW-1133">Transmembrane helix</keyword>
<proteinExistence type="predicted"/>
<evidence type="ECO:0000313" key="4">
    <source>
        <dbReference type="Proteomes" id="UP000235484"/>
    </source>
</evidence>
<evidence type="ECO:0000313" key="3">
    <source>
        <dbReference type="EMBL" id="CUR41059.1"/>
    </source>
</evidence>
<dbReference type="Proteomes" id="UP000235484">
    <property type="component" value="Unassembled WGS sequence"/>
</dbReference>
<protein>
    <submittedName>
        <fullName evidence="2">Uncharacterized protein</fullName>
    </submittedName>
</protein>
<dbReference type="AlphaFoldDB" id="A0A0U5F1B3"/>
<reference evidence="2" key="1">
    <citation type="submission" date="2015-10" db="EMBL/GenBank/DDBJ databases">
        <authorList>
            <person name="Gilbert D.G."/>
        </authorList>
    </citation>
    <scope>NUCLEOTIDE SEQUENCE</scope>
    <source>
        <strain evidence="3">20-2</strain>
        <strain evidence="2">3c6</strain>
    </source>
</reference>
<sequence>MVRIFFWLALVITLIFFVQALIFAVLQWVIYFHVEQTTLNVKRERKKQ</sequence>
<evidence type="ECO:0000313" key="2">
    <source>
        <dbReference type="EMBL" id="CUR38313.1"/>
    </source>
</evidence>
<evidence type="ECO:0000256" key="1">
    <source>
        <dbReference type="SAM" id="Phobius"/>
    </source>
</evidence>
<name>A0A0U5F1B3_LIMRT</name>
<dbReference type="EMBL" id="LN887594">
    <property type="protein sequence ID" value="CUR41059.1"/>
    <property type="molecule type" value="Genomic_DNA"/>
</dbReference>
<accession>A0A0U5F1B3</accession>
<keyword evidence="1" id="KW-0812">Transmembrane</keyword>
<reference evidence="4" key="2">
    <citation type="submission" date="2015-10" db="EMBL/GenBank/DDBJ databases">
        <authorList>
            <person name="Crossman L.C."/>
        </authorList>
    </citation>
    <scope>NUCLEOTIDE SEQUENCE [LARGE SCALE GENOMIC DNA]</scope>
    <source>
        <strain evidence="4">20-2</strain>
    </source>
</reference>
<keyword evidence="1" id="KW-0472">Membrane</keyword>
<dbReference type="EMBL" id="LN887330">
    <property type="protein sequence ID" value="CUR38313.1"/>
    <property type="molecule type" value="Genomic_DNA"/>
</dbReference>
<feature type="transmembrane region" description="Helical" evidence="1">
    <location>
        <begin position="6"/>
        <end position="34"/>
    </location>
</feature>